<evidence type="ECO:0000313" key="2">
    <source>
        <dbReference type="Proteomes" id="UP001385951"/>
    </source>
</evidence>
<proteinExistence type="predicted"/>
<dbReference type="EMBL" id="JASBNA010000005">
    <property type="protein sequence ID" value="KAK7691379.1"/>
    <property type="molecule type" value="Genomic_DNA"/>
</dbReference>
<organism evidence="1 2">
    <name type="scientific">Cerrena zonata</name>
    <dbReference type="NCBI Taxonomy" id="2478898"/>
    <lineage>
        <taxon>Eukaryota</taxon>
        <taxon>Fungi</taxon>
        <taxon>Dikarya</taxon>
        <taxon>Basidiomycota</taxon>
        <taxon>Agaricomycotina</taxon>
        <taxon>Agaricomycetes</taxon>
        <taxon>Polyporales</taxon>
        <taxon>Cerrenaceae</taxon>
        <taxon>Cerrena</taxon>
    </lineage>
</organism>
<gene>
    <name evidence="1" type="ORF">QCA50_004778</name>
</gene>
<dbReference type="AlphaFoldDB" id="A0AAW0GHU8"/>
<evidence type="ECO:0000313" key="1">
    <source>
        <dbReference type="EMBL" id="KAK7691379.1"/>
    </source>
</evidence>
<protein>
    <submittedName>
        <fullName evidence="1">Uncharacterized protein</fullName>
    </submittedName>
</protein>
<reference evidence="1 2" key="1">
    <citation type="submission" date="2022-09" db="EMBL/GenBank/DDBJ databases">
        <authorList>
            <person name="Palmer J.M."/>
        </authorList>
    </citation>
    <scope>NUCLEOTIDE SEQUENCE [LARGE SCALE GENOMIC DNA]</scope>
    <source>
        <strain evidence="1 2">DSM 7382</strain>
    </source>
</reference>
<name>A0AAW0GHU8_9APHY</name>
<sequence length="190" mass="21956">MHHALSLTSLDIILNENRDNLSEILIPMVKDTVTRLCQSDNSKFKPDNICGPTLFHFTQLTNVILTETVDWGHNKKLTWIEDTIIKLNYDSLEEMVLRLRIAKPWQVTIKNTRRLLGHLPSIDNHVAKQVTLNVKSSRPFVFNVCLPVDFRRTMDISQIIAVIKNLCSRCDKIGVLKFSHWDPDSDDETY</sequence>
<dbReference type="Proteomes" id="UP001385951">
    <property type="component" value="Unassembled WGS sequence"/>
</dbReference>
<accession>A0AAW0GHU8</accession>
<comment type="caution">
    <text evidence="1">The sequence shown here is derived from an EMBL/GenBank/DDBJ whole genome shotgun (WGS) entry which is preliminary data.</text>
</comment>
<keyword evidence="2" id="KW-1185">Reference proteome</keyword>